<dbReference type="Proteomes" id="UP001200642">
    <property type="component" value="Unassembled WGS sequence"/>
</dbReference>
<gene>
    <name evidence="2" type="ORF">K8352_16260</name>
</gene>
<keyword evidence="3" id="KW-1185">Reference proteome</keyword>
<organism evidence="2 3">
    <name type="scientific">Cerina litoralis</name>
    <dbReference type="NCBI Taxonomy" id="2874477"/>
    <lineage>
        <taxon>Bacteria</taxon>
        <taxon>Pseudomonadati</taxon>
        <taxon>Bacteroidota</taxon>
        <taxon>Flavobacteriia</taxon>
        <taxon>Flavobacteriales</taxon>
        <taxon>Flavobacteriaceae</taxon>
        <taxon>Cerina</taxon>
    </lineage>
</organism>
<comment type="caution">
    <text evidence="2">The sequence shown here is derived from an EMBL/GenBank/DDBJ whole genome shotgun (WGS) entry which is preliminary data.</text>
</comment>
<dbReference type="AlphaFoldDB" id="A0AAE3JQN5"/>
<reference evidence="2" key="1">
    <citation type="submission" date="2023-02" db="EMBL/GenBank/DDBJ databases">
        <title>Genome of Flavobacteriaceae gen. nov. sp. strain F89.</title>
        <authorList>
            <person name="Wang Y."/>
        </authorList>
    </citation>
    <scope>NUCLEOTIDE SEQUENCE</scope>
    <source>
        <strain evidence="2">F89</strain>
    </source>
</reference>
<evidence type="ECO:0000313" key="2">
    <source>
        <dbReference type="EMBL" id="MCG2462316.1"/>
    </source>
</evidence>
<sequence>MKKVIFIIALVTMSSTAMAQSNQEGIDMVQSLFGMEKKAVVAEFIQLEGTQADTFWALYDEYETKRKELGKRRLALLEVYADTYDSMDDETANAILKEMMGLQTGTDKLIGTYAKKIKKKVNIKSAAQFYQIEGYILSKIRTKILENIPVIGSMETM</sequence>
<name>A0AAE3JQN5_9FLAO</name>
<dbReference type="EMBL" id="JAIRBC010000029">
    <property type="protein sequence ID" value="MCG2462316.1"/>
    <property type="molecule type" value="Genomic_DNA"/>
</dbReference>
<protein>
    <submittedName>
        <fullName evidence="2">Uncharacterized protein</fullName>
    </submittedName>
</protein>
<evidence type="ECO:0000313" key="3">
    <source>
        <dbReference type="Proteomes" id="UP001200642"/>
    </source>
</evidence>
<accession>A0AAE3JQN5</accession>
<proteinExistence type="predicted"/>
<dbReference type="RefSeq" id="WP_317903456.1">
    <property type="nucleotide sequence ID" value="NZ_JAIRBC010000029.1"/>
</dbReference>
<evidence type="ECO:0000256" key="1">
    <source>
        <dbReference type="SAM" id="SignalP"/>
    </source>
</evidence>
<feature type="signal peptide" evidence="1">
    <location>
        <begin position="1"/>
        <end position="19"/>
    </location>
</feature>
<feature type="chain" id="PRO_5042200287" evidence="1">
    <location>
        <begin position="20"/>
        <end position="157"/>
    </location>
</feature>
<keyword evidence="1" id="KW-0732">Signal</keyword>